<comment type="subcellular location">
    <subcellularLocation>
        <location evidence="1 6">Mitochondrion</location>
    </subcellularLocation>
</comment>
<evidence type="ECO:0000256" key="3">
    <source>
        <dbReference type="ARBA" id="ARBA00018341"/>
    </source>
</evidence>
<proteinExistence type="inferred from homology"/>
<keyword evidence="8" id="KW-1185">Reference proteome</keyword>
<organism evidence="7 8">
    <name type="scientific">Wickerhamomyces anomalus (strain ATCC 58044 / CBS 1984 / NCYC 433 / NRRL Y-366-8)</name>
    <name type="common">Yeast</name>
    <name type="synonym">Hansenula anomala</name>
    <dbReference type="NCBI Taxonomy" id="683960"/>
    <lineage>
        <taxon>Eukaryota</taxon>
        <taxon>Fungi</taxon>
        <taxon>Dikarya</taxon>
        <taxon>Ascomycota</taxon>
        <taxon>Saccharomycotina</taxon>
        <taxon>Saccharomycetes</taxon>
        <taxon>Phaffomycetales</taxon>
        <taxon>Wickerhamomycetaceae</taxon>
        <taxon>Wickerhamomyces</taxon>
    </lineage>
</organism>
<keyword evidence="4 6" id="KW-0496">Mitochondrion</keyword>
<evidence type="ECO:0000256" key="6">
    <source>
        <dbReference type="RuleBase" id="RU363007"/>
    </source>
</evidence>
<dbReference type="AlphaFoldDB" id="A0A1E3P8R3"/>
<gene>
    <name evidence="7" type="ORF">WICANDRAFT_75903</name>
</gene>
<comment type="similarity">
    <text evidence="2 6">Belongs to the GEP5 family.</text>
</comment>
<evidence type="ECO:0000256" key="5">
    <source>
        <dbReference type="ARBA" id="ARBA00025061"/>
    </source>
</evidence>
<evidence type="ECO:0000313" key="7">
    <source>
        <dbReference type="EMBL" id="ODQ61700.1"/>
    </source>
</evidence>
<dbReference type="RefSeq" id="XP_019040907.1">
    <property type="nucleotide sequence ID" value="XM_019184285.1"/>
</dbReference>
<evidence type="ECO:0000256" key="4">
    <source>
        <dbReference type="ARBA" id="ARBA00023128"/>
    </source>
</evidence>
<name>A0A1E3P8R3_WICAA</name>
<dbReference type="Pfam" id="PF17053">
    <property type="entry name" value="GEP5"/>
    <property type="match status" value="1"/>
</dbReference>
<evidence type="ECO:0000256" key="2">
    <source>
        <dbReference type="ARBA" id="ARBA00008036"/>
    </source>
</evidence>
<protein>
    <recommendedName>
        <fullName evidence="3 6">Genetic interactor of prohibitin 5, mitochondrial</fullName>
    </recommendedName>
</protein>
<dbReference type="EMBL" id="KV454208">
    <property type="protein sequence ID" value="ODQ61700.1"/>
    <property type="molecule type" value="Genomic_DNA"/>
</dbReference>
<dbReference type="GeneID" id="30201531"/>
<dbReference type="GO" id="GO:0005739">
    <property type="term" value="C:mitochondrion"/>
    <property type="evidence" value="ECO:0007669"/>
    <property type="project" value="UniProtKB-SubCell"/>
</dbReference>
<dbReference type="Proteomes" id="UP000094112">
    <property type="component" value="Unassembled WGS sequence"/>
</dbReference>
<comment type="function">
    <text evidence="5 6">Essential for respiratory growth and required for maintenance of mtDNA. Required for cell survival in the absence of prohibitins.</text>
</comment>
<evidence type="ECO:0000313" key="8">
    <source>
        <dbReference type="Proteomes" id="UP000094112"/>
    </source>
</evidence>
<dbReference type="InterPro" id="IPR031455">
    <property type="entry name" value="Gep5"/>
</dbReference>
<accession>A0A1E3P8R3</accession>
<sequence>MKAPFKVPQGLSSTFWNKIQHLEIDTRTKDRLIKDAVKIGTKNPEDEKLLQLETMVDNVKNHQKKSLHPILARYYLDKGYSENRHINYFMKNHIDRWLLESLVTRYTNEKDSLYVQAKSNTRLNSLKLPREERQLPSVMELLTGNLQKNNEEKKFAIKSSELKTKGGIVINSRLSKNPKVVGKRTTNDAVEEAEEKEEILPLEFELPDNEQKLEQMDIMVRQVIKHMNFLSSHKYFHTRKLASPIVQTPATLLGEDIPEFRKKNLTQKKLTYIRGIFQLYPPIRIDDSNYLTSMVEVQKVC</sequence>
<reference evidence="7 8" key="1">
    <citation type="journal article" date="2016" name="Proc. Natl. Acad. Sci. U.S.A.">
        <title>Comparative genomics of biotechnologically important yeasts.</title>
        <authorList>
            <person name="Riley R."/>
            <person name="Haridas S."/>
            <person name="Wolfe K.H."/>
            <person name="Lopes M.R."/>
            <person name="Hittinger C.T."/>
            <person name="Goeker M."/>
            <person name="Salamov A.A."/>
            <person name="Wisecaver J.H."/>
            <person name="Long T.M."/>
            <person name="Calvey C.H."/>
            <person name="Aerts A.L."/>
            <person name="Barry K.W."/>
            <person name="Choi C."/>
            <person name="Clum A."/>
            <person name="Coughlan A.Y."/>
            <person name="Deshpande S."/>
            <person name="Douglass A.P."/>
            <person name="Hanson S.J."/>
            <person name="Klenk H.-P."/>
            <person name="LaButti K.M."/>
            <person name="Lapidus A."/>
            <person name="Lindquist E.A."/>
            <person name="Lipzen A.M."/>
            <person name="Meier-Kolthoff J.P."/>
            <person name="Ohm R.A."/>
            <person name="Otillar R.P."/>
            <person name="Pangilinan J.L."/>
            <person name="Peng Y."/>
            <person name="Rokas A."/>
            <person name="Rosa C.A."/>
            <person name="Scheuner C."/>
            <person name="Sibirny A.A."/>
            <person name="Slot J.C."/>
            <person name="Stielow J.B."/>
            <person name="Sun H."/>
            <person name="Kurtzman C.P."/>
            <person name="Blackwell M."/>
            <person name="Grigoriev I.V."/>
            <person name="Jeffries T.W."/>
        </authorList>
    </citation>
    <scope>NUCLEOTIDE SEQUENCE [LARGE SCALE GENOMIC DNA]</scope>
    <source>
        <strain evidence="8">ATCC 58044 / CBS 1984 / NCYC 433 / NRRL Y-366-8</strain>
    </source>
</reference>
<evidence type="ECO:0000256" key="1">
    <source>
        <dbReference type="ARBA" id="ARBA00004173"/>
    </source>
</evidence>